<keyword evidence="3" id="KW-0808">Transferase</keyword>
<dbReference type="GO" id="GO:0016747">
    <property type="term" value="F:acyltransferase activity, transferring groups other than amino-acyl groups"/>
    <property type="evidence" value="ECO:0007669"/>
    <property type="project" value="InterPro"/>
</dbReference>
<dbReference type="Proteomes" id="UP000320244">
    <property type="component" value="Unassembled WGS sequence"/>
</dbReference>
<reference evidence="3 4" key="2">
    <citation type="submission" date="2019-08" db="EMBL/GenBank/DDBJ databases">
        <title>Jejuicoccus antrihumi gen. nov., sp. nov., a new member of the family Dermacoccaceae isolated from a cave.</title>
        <authorList>
            <person name="Schumann P."/>
            <person name="Kim I.S."/>
        </authorList>
    </citation>
    <scope>NUCLEOTIDE SEQUENCE [LARGE SCALE GENOMIC DNA]</scope>
    <source>
        <strain evidence="3 4">C5-26</strain>
    </source>
</reference>
<dbReference type="EMBL" id="VCQV01000007">
    <property type="protein sequence ID" value="TWP37207.1"/>
    <property type="molecule type" value="Genomic_DNA"/>
</dbReference>
<evidence type="ECO:0000313" key="4">
    <source>
        <dbReference type="Proteomes" id="UP000320244"/>
    </source>
</evidence>
<dbReference type="SUPFAM" id="SSF55729">
    <property type="entry name" value="Acyl-CoA N-acyltransferases (Nat)"/>
    <property type="match status" value="1"/>
</dbReference>
<proteinExistence type="predicted"/>
<sequence>MRHCCPERRSSTASRSSVAVAVGRSPDLACPVGINEQRPALWSTGETTGRGHCAAGAVTGSVPQMADGLTSDRLELRVFSLDDVGALHAIFSDPLTHTVGDGPFTSVDQTRDWIIRRTARRRDHGVTWYSVRLPGGEPIGNCGLLVGRTGNEPEPGFEIGAKHQAAATAPRRPDPSLPRRTVPAPLQSGPPCVPGIPPLYAPLPGSASAVTGSSPMKRAAWSTLRTTSTLKEADADAACYRVA</sequence>
<accession>A0A563E3W2</accession>
<dbReference type="Gene3D" id="3.40.630.30">
    <property type="match status" value="1"/>
</dbReference>
<evidence type="ECO:0000259" key="2">
    <source>
        <dbReference type="Pfam" id="PF13302"/>
    </source>
</evidence>
<reference evidence="3 4" key="1">
    <citation type="submission" date="2019-05" db="EMBL/GenBank/DDBJ databases">
        <authorList>
            <person name="Lee S.D."/>
        </authorList>
    </citation>
    <scope>NUCLEOTIDE SEQUENCE [LARGE SCALE GENOMIC DNA]</scope>
    <source>
        <strain evidence="3 4">C5-26</strain>
    </source>
</reference>
<dbReference type="AlphaFoldDB" id="A0A563E3W2"/>
<dbReference type="InterPro" id="IPR000182">
    <property type="entry name" value="GNAT_dom"/>
</dbReference>
<feature type="region of interest" description="Disordered" evidence="1">
    <location>
        <begin position="163"/>
        <end position="183"/>
    </location>
</feature>
<feature type="domain" description="N-acetyltransferase" evidence="2">
    <location>
        <begin position="73"/>
        <end position="163"/>
    </location>
</feature>
<name>A0A563E3W2_9MICO</name>
<gene>
    <name evidence="3" type="ORF">FGL98_07290</name>
</gene>
<keyword evidence="4" id="KW-1185">Reference proteome</keyword>
<protein>
    <submittedName>
        <fullName evidence="3">GNAT family N-acetyltransferase</fullName>
    </submittedName>
</protein>
<dbReference type="Pfam" id="PF13302">
    <property type="entry name" value="Acetyltransf_3"/>
    <property type="match status" value="1"/>
</dbReference>
<organism evidence="3 4">
    <name type="scientific">Leekyejoonella antrihumi</name>
    <dbReference type="NCBI Taxonomy" id="1660198"/>
    <lineage>
        <taxon>Bacteria</taxon>
        <taxon>Bacillati</taxon>
        <taxon>Actinomycetota</taxon>
        <taxon>Actinomycetes</taxon>
        <taxon>Micrococcales</taxon>
        <taxon>Dermacoccaceae</taxon>
        <taxon>Leekyejoonella</taxon>
    </lineage>
</organism>
<dbReference type="OrthoDB" id="4142102at2"/>
<dbReference type="InterPro" id="IPR016181">
    <property type="entry name" value="Acyl_CoA_acyltransferase"/>
</dbReference>
<evidence type="ECO:0000313" key="3">
    <source>
        <dbReference type="EMBL" id="TWP37207.1"/>
    </source>
</evidence>
<comment type="caution">
    <text evidence="3">The sequence shown here is derived from an EMBL/GenBank/DDBJ whole genome shotgun (WGS) entry which is preliminary data.</text>
</comment>
<evidence type="ECO:0000256" key="1">
    <source>
        <dbReference type="SAM" id="MobiDB-lite"/>
    </source>
</evidence>